<dbReference type="CDD" id="cd01335">
    <property type="entry name" value="Radical_SAM"/>
    <property type="match status" value="1"/>
</dbReference>
<dbReference type="eggNOG" id="COG1032">
    <property type="taxonomic scope" value="Bacteria"/>
</dbReference>
<dbReference type="PANTHER" id="PTHR42731">
    <property type="entry name" value="SLL1084 PROTEIN"/>
    <property type="match status" value="1"/>
</dbReference>
<evidence type="ECO:0000313" key="3">
    <source>
        <dbReference type="Proteomes" id="UP000006427"/>
    </source>
</evidence>
<dbReference type="RefSeq" id="WP_005661659.1">
    <property type="nucleotide sequence ID" value="NZ_ABTR02000001.1"/>
</dbReference>
<dbReference type="GO" id="GO:0051536">
    <property type="term" value="F:iron-sulfur cluster binding"/>
    <property type="evidence" value="ECO:0007669"/>
    <property type="project" value="InterPro"/>
</dbReference>
<name>D2Z8Z5_9BACT</name>
<dbReference type="PaxDb" id="469381-Dpep_1918"/>
<evidence type="ECO:0000313" key="2">
    <source>
        <dbReference type="EMBL" id="EFC91942.1"/>
    </source>
</evidence>
<dbReference type="AlphaFoldDB" id="D2Z8Z5"/>
<dbReference type="InterPro" id="IPR023862">
    <property type="entry name" value="CHP03960_rSAM"/>
</dbReference>
<dbReference type="Pfam" id="PF19864">
    <property type="entry name" value="Radical_SAM_N2"/>
    <property type="match status" value="1"/>
</dbReference>
<organism evidence="2 3">
    <name type="scientific">Dethiosulfovibrio peptidovorans DSM 11002</name>
    <dbReference type="NCBI Taxonomy" id="469381"/>
    <lineage>
        <taxon>Bacteria</taxon>
        <taxon>Thermotogati</taxon>
        <taxon>Synergistota</taxon>
        <taxon>Synergistia</taxon>
        <taxon>Synergistales</taxon>
        <taxon>Dethiosulfovibrionaceae</taxon>
        <taxon>Dethiosulfovibrio</taxon>
    </lineage>
</organism>
<dbReference type="EMBL" id="ABTR02000001">
    <property type="protein sequence ID" value="EFC91942.1"/>
    <property type="molecule type" value="Genomic_DNA"/>
</dbReference>
<dbReference type="PROSITE" id="PS51918">
    <property type="entry name" value="RADICAL_SAM"/>
    <property type="match status" value="1"/>
</dbReference>
<dbReference type="InterPro" id="IPR058240">
    <property type="entry name" value="rSAM_sf"/>
</dbReference>
<dbReference type="SMART" id="SM00729">
    <property type="entry name" value="Elp3"/>
    <property type="match status" value="1"/>
</dbReference>
<dbReference type="SFLD" id="SFLDS00029">
    <property type="entry name" value="Radical_SAM"/>
    <property type="match status" value="1"/>
</dbReference>
<comment type="caution">
    <text evidence="2">The sequence shown here is derived from an EMBL/GenBank/DDBJ whole genome shotgun (WGS) entry which is preliminary data.</text>
</comment>
<dbReference type="InterPro" id="IPR023404">
    <property type="entry name" value="rSAM_horseshoe"/>
</dbReference>
<feature type="domain" description="Radical SAM core" evidence="1">
    <location>
        <begin position="248"/>
        <end position="482"/>
    </location>
</feature>
<dbReference type="SUPFAM" id="SSF102114">
    <property type="entry name" value="Radical SAM enzymes"/>
    <property type="match status" value="1"/>
</dbReference>
<dbReference type="GO" id="GO:0003824">
    <property type="term" value="F:catalytic activity"/>
    <property type="evidence" value="ECO:0007669"/>
    <property type="project" value="InterPro"/>
</dbReference>
<dbReference type="InterPro" id="IPR007197">
    <property type="entry name" value="rSAM"/>
</dbReference>
<dbReference type="Gene3D" id="3.80.30.20">
    <property type="entry name" value="tm_1862 like domain"/>
    <property type="match status" value="1"/>
</dbReference>
<reference evidence="2 3" key="1">
    <citation type="journal article" date="2010" name="Stand. Genomic Sci.">
        <title>Permanent draft genome sequence of Dethiosulfovibrio peptidovorans type strain (SEBR 4207).</title>
        <authorList>
            <person name="Labutti K."/>
            <person name="Mayilraj S."/>
            <person name="Clum A."/>
            <person name="Lucas S."/>
            <person name="Glavina Del Rio T."/>
            <person name="Nolan M."/>
            <person name="Tice H."/>
            <person name="Cheng J.F."/>
            <person name="Pitluck S."/>
            <person name="Liolios K."/>
            <person name="Ivanova N."/>
            <person name="Mavromatis K."/>
            <person name="Mikhailova N."/>
            <person name="Pati A."/>
            <person name="Goodwin L."/>
            <person name="Chen A."/>
            <person name="Palaniappan K."/>
            <person name="Land M."/>
            <person name="Hauser L."/>
            <person name="Chang Y.J."/>
            <person name="Jeffries C.D."/>
            <person name="Rohde M."/>
            <person name="Spring S."/>
            <person name="Goker M."/>
            <person name="Woyke T."/>
            <person name="Bristow J."/>
            <person name="Eisen J.A."/>
            <person name="Markowitz V."/>
            <person name="Hugenholtz P."/>
            <person name="Kyrpides N.C."/>
            <person name="Klenk H.P."/>
            <person name="Lapidus A."/>
        </authorList>
    </citation>
    <scope>NUCLEOTIDE SEQUENCE [LARGE SCALE GENOMIC DNA]</scope>
    <source>
        <strain evidence="2 3">DSM 11002</strain>
    </source>
</reference>
<dbReference type="InterPro" id="IPR045784">
    <property type="entry name" value="Radical_SAM_N2"/>
</dbReference>
<dbReference type="OrthoDB" id="9806827at2"/>
<keyword evidence="3" id="KW-1185">Reference proteome</keyword>
<accession>D2Z8Z5</accession>
<protein>
    <submittedName>
        <fullName evidence="2">Radical SAM domain protein</fullName>
    </submittedName>
</protein>
<dbReference type="SFLD" id="SFLDG01082">
    <property type="entry name" value="B12-binding_domain_containing"/>
    <property type="match status" value="1"/>
</dbReference>
<dbReference type="Proteomes" id="UP000006427">
    <property type="component" value="Unassembled WGS sequence"/>
</dbReference>
<dbReference type="InterPro" id="IPR006638">
    <property type="entry name" value="Elp3/MiaA/NifB-like_rSAM"/>
</dbReference>
<dbReference type="PANTHER" id="PTHR42731:SF1">
    <property type="entry name" value="RADICAL SAM DOMAIN PROTEIN"/>
    <property type="match status" value="1"/>
</dbReference>
<dbReference type="Pfam" id="PF04055">
    <property type="entry name" value="Radical_SAM"/>
    <property type="match status" value="1"/>
</dbReference>
<gene>
    <name evidence="2" type="ORF">Dpep_1918</name>
</gene>
<evidence type="ECO:0000259" key="1">
    <source>
        <dbReference type="PROSITE" id="PS51918"/>
    </source>
</evidence>
<dbReference type="STRING" id="469381.Dpep_1918"/>
<sequence>MFFDEWNDRRWEAMTSVKRPSRYAGGEWGDISPKVDPSYRICLCFPDVYEVGMSYLGYQLLYSMIKGLDRIDVERAYCPWIDMEKEMRSRNILLGSLESDRPLSDFDALGFTLQYELSFTNILTMLDLGGIPLKACERDDDIPLVIAGGPGALAPEPISEFFDLICLGDGEEMLPSLLESLAESSGMSRDERIRMASDIPGVYAPSSIDWTYGEYGAVRLRAERPFSRVISSDMESICPDSAIVPSASILHDRIAVEVFRGCSRGCRFCQAGMVYRPIRERSPEKVLETVKKLAEATGWEEVSLVSLASCDYSRIGDAIEILKPYLDARGMKLSLPSLRMDNFALSLAAGLDVMKKSGLTLAPEAGSQRLRDVINKGVSEEDVETTLKAAFEHGWNRMKLYFMMGLPTETEEDLAGILRIADRAAKIGRSMKKRGQISVSVAGFVPKPHTPFQWEAQDGIETLREKGRWLKGRVRDKKISLRYHEPEQTFLEGVFARGDRRLGDVIERAWRLGARFDGWTETFDLSIWLRAFEECSVDPEWYNQRERSRDEGFPWDHIDVGVTREFLWRERCRSREGLLTPDCRGGTCSVCGWQGRGCSWSGGGVDLAQN</sequence>
<proteinExistence type="predicted"/>
<dbReference type="NCBIfam" id="TIGR03960">
    <property type="entry name" value="rSAM_fuse_unch"/>
    <property type="match status" value="1"/>
</dbReference>